<feature type="domain" description="Cytochrome c" evidence="8">
    <location>
        <begin position="444"/>
        <end position="584"/>
    </location>
</feature>
<dbReference type="Gene3D" id="1.10.760.10">
    <property type="entry name" value="Cytochrome c-like domain"/>
    <property type="match status" value="2"/>
</dbReference>
<name>A0ABZ2Z1G0_9BACT</name>
<dbReference type="EMBL" id="CP150096">
    <property type="protein sequence ID" value="WZN45402.1"/>
    <property type="molecule type" value="Genomic_DNA"/>
</dbReference>
<organism evidence="9 10">
    <name type="scientific">Chitinophaga caseinilytica</name>
    <dbReference type="NCBI Taxonomy" id="2267521"/>
    <lineage>
        <taxon>Bacteria</taxon>
        <taxon>Pseudomonadati</taxon>
        <taxon>Bacteroidota</taxon>
        <taxon>Chitinophagia</taxon>
        <taxon>Chitinophagales</taxon>
        <taxon>Chitinophagaceae</taxon>
        <taxon>Chitinophaga</taxon>
    </lineage>
</organism>
<proteinExistence type="predicted"/>
<evidence type="ECO:0000256" key="3">
    <source>
        <dbReference type="ARBA" id="ARBA00022723"/>
    </source>
</evidence>
<sequence>MKQSVTLILALCAGWMICWAACGRKPETFDARIRTMLLVQTDTLQRRTDSLLAMAERGESETALQAAFLDCRRAYKQLEWFSEYYAPGTSRLLNGPPLPEVETEETKMSDPAGLQVVEEALYPLERESLAPAVRSFAASIIALRRTANNTLFDTAHVFDAARMAMFRLAALGLSGFDTPLSRQGIAEARETLLSVKFLMGMIGAPDTLLRRFETVTATATGSPDAFDFAGYYATQLHPLSRAMTNWYNVSGHTQVKELLAIDPLAGSLFDSGAIRAAFFVHQPDAIPTPEKIALGKLLFHDPKLAGTGNRSCASCHNPEKAFTDGLARNVSLHGGMPIARNTPTVMYAGLQQGQFYDMRSPTLENQVMDVLQNPHEMRSSAANVAQWISRDPVMRRMFVQAFPEMGDSVRPRFVMAAIAAYIRSLQPFSSPFDAFMRGDGEIGEEERRGFNVFMGKAKCATCHFLPLFNGTAAPAFTSTESEVLGVLTSPNIRRLDGDSGRYVHVPLEPLLFAFKTPTLRNIAKTAPYMHNGAYRTLAEVVDFYDTGGAAGIGISLPNQTLPPDSLRLTPLEKQDLVRFLESLTDR</sequence>
<dbReference type="Proteomes" id="UP001449657">
    <property type="component" value="Chromosome"/>
</dbReference>
<evidence type="ECO:0000313" key="9">
    <source>
        <dbReference type="EMBL" id="WZN45402.1"/>
    </source>
</evidence>
<evidence type="ECO:0000313" key="10">
    <source>
        <dbReference type="Proteomes" id="UP001449657"/>
    </source>
</evidence>
<dbReference type="PANTHER" id="PTHR30600:SF10">
    <property type="entry name" value="BLL6722 PROTEIN"/>
    <property type="match status" value="1"/>
</dbReference>
<accession>A0ABZ2Z1G0</accession>
<feature type="domain" description="Cytochrome c" evidence="8">
    <location>
        <begin position="290"/>
        <end position="426"/>
    </location>
</feature>
<gene>
    <name evidence="9" type="ORF">WJU22_21110</name>
</gene>
<dbReference type="InterPro" id="IPR009056">
    <property type="entry name" value="Cyt_c-like_dom"/>
</dbReference>
<dbReference type="InterPro" id="IPR004852">
    <property type="entry name" value="Di-haem_cyt_c_peroxidsae"/>
</dbReference>
<dbReference type="InterPro" id="IPR038352">
    <property type="entry name" value="Imelysin_sf"/>
</dbReference>
<dbReference type="EC" id="1.11.1.5" evidence="9"/>
<keyword evidence="4" id="KW-0732">Signal</keyword>
<evidence type="ECO:0000256" key="7">
    <source>
        <dbReference type="PROSITE-ProRule" id="PRU00433"/>
    </source>
</evidence>
<dbReference type="Pfam" id="PF03150">
    <property type="entry name" value="CCP_MauG"/>
    <property type="match status" value="1"/>
</dbReference>
<evidence type="ECO:0000256" key="5">
    <source>
        <dbReference type="ARBA" id="ARBA00023002"/>
    </source>
</evidence>
<evidence type="ECO:0000256" key="1">
    <source>
        <dbReference type="ARBA" id="ARBA00004196"/>
    </source>
</evidence>
<keyword evidence="2 7" id="KW-0349">Heme</keyword>
<reference evidence="9 10" key="1">
    <citation type="submission" date="2024-03" db="EMBL/GenBank/DDBJ databases">
        <title>Chitinophaga caseinilytica sp. nov., a casein hydrolysing bacterium isolated from forest soil.</title>
        <authorList>
            <person name="Lee D.S."/>
            <person name="Han D.M."/>
            <person name="Baek J.H."/>
            <person name="Choi D.G."/>
            <person name="Jeon J.H."/>
            <person name="Jeon C.O."/>
        </authorList>
    </citation>
    <scope>NUCLEOTIDE SEQUENCE [LARGE SCALE GENOMIC DNA]</scope>
    <source>
        <strain evidence="9 10">KACC 19118</strain>
    </source>
</reference>
<dbReference type="PANTHER" id="PTHR30600">
    <property type="entry name" value="CYTOCHROME C PEROXIDASE-RELATED"/>
    <property type="match status" value="1"/>
</dbReference>
<comment type="subcellular location">
    <subcellularLocation>
        <location evidence="1">Cell envelope</location>
    </subcellularLocation>
</comment>
<evidence type="ECO:0000256" key="2">
    <source>
        <dbReference type="ARBA" id="ARBA00022617"/>
    </source>
</evidence>
<evidence type="ECO:0000256" key="4">
    <source>
        <dbReference type="ARBA" id="ARBA00022729"/>
    </source>
</evidence>
<keyword evidence="6 7" id="KW-0408">Iron</keyword>
<dbReference type="InterPro" id="IPR051395">
    <property type="entry name" value="Cytochrome_c_Peroxidase/MauG"/>
</dbReference>
<protein>
    <submittedName>
        <fullName evidence="9">Cytochrome c peroxidase</fullName>
        <ecNumber evidence="9">1.11.1.5</ecNumber>
    </submittedName>
</protein>
<dbReference type="GO" id="GO:0004130">
    <property type="term" value="F:cytochrome-c peroxidase activity"/>
    <property type="evidence" value="ECO:0007669"/>
    <property type="project" value="UniProtKB-EC"/>
</dbReference>
<evidence type="ECO:0000259" key="8">
    <source>
        <dbReference type="PROSITE" id="PS51007"/>
    </source>
</evidence>
<keyword evidence="9" id="KW-0575">Peroxidase</keyword>
<keyword evidence="10" id="KW-1185">Reference proteome</keyword>
<keyword evidence="5 9" id="KW-0560">Oxidoreductase</keyword>
<evidence type="ECO:0000256" key="6">
    <source>
        <dbReference type="ARBA" id="ARBA00023004"/>
    </source>
</evidence>
<dbReference type="Gene3D" id="1.20.1420.20">
    <property type="entry name" value="M75 peptidase, HXXE motif"/>
    <property type="match status" value="1"/>
</dbReference>
<keyword evidence="3 7" id="KW-0479">Metal-binding</keyword>
<dbReference type="RefSeq" id="WP_341840154.1">
    <property type="nucleotide sequence ID" value="NZ_CP149792.1"/>
</dbReference>
<dbReference type="PROSITE" id="PS51007">
    <property type="entry name" value="CYTC"/>
    <property type="match status" value="2"/>
</dbReference>
<dbReference type="SUPFAM" id="SSF46626">
    <property type="entry name" value="Cytochrome c"/>
    <property type="match status" value="2"/>
</dbReference>
<dbReference type="InterPro" id="IPR036909">
    <property type="entry name" value="Cyt_c-like_dom_sf"/>
</dbReference>